<evidence type="ECO:0000313" key="3">
    <source>
        <dbReference type="Proteomes" id="UP001244564"/>
    </source>
</evidence>
<protein>
    <submittedName>
        <fullName evidence="2">TniQ family protein</fullName>
    </submittedName>
</protein>
<dbReference type="RefSeq" id="WP_279493409.1">
    <property type="nucleotide sequence ID" value="NZ_CP122283.1"/>
</dbReference>
<gene>
    <name evidence="2" type="ORF">QBO96_13980</name>
</gene>
<sequence length="604" mass="71568">MERLLLKPTFLTIRVSPYEDELLSSFLIRLANANGIDILKFCSSFNISNSHYLQKDDIDLIDFYPLKILNIKKISEVSKLDRQPLLNKTFLKVIRKFTDENFSRVRNFTDLIRKKLYYCPDCLKESNYYKVLWKVVGVNGCLKHNKFLIDRCHNCNKDILFKEVCIMGFCPHCNFALKNCKSILDKKVLVEINTHLIKSWEYLWGDKVQSIHTNNMPLNLLYLLNGFKLDLDRTLVTRNLNKHASLSSLLQHVRGTNGCRKNLHLGIVLNILKEQNYSLKQLLKLKVPNEFMTRLQTKKKIDYVSCMAPWCSSFGKLGSLVKTGTSKKKKQDGTELKYYLLCTKCGCEYALNVDDQLVERTYFIHAYNELITVNISISNLKQLSATLKMSIDKTKRCICYFISRNQFNNCYFFKEFRIDMNKLKSMLNGIRGEIGLKEIRKWRIWENYNDFLVYRYHIDVINELYDEDGSNKKDYNLSNNSQFLRVKNTVEEMFEINEDITIKNVSIKLKVSPETIRNWRGNKYIAEVRKKQRELRLQQLREEIKNKVELYINESCSENISSYELYEYLQIKRTVLWRKDKELTRFIADKLGNHKEQKFNNYKF</sequence>
<proteinExistence type="predicted"/>
<organism evidence="2 3">
    <name type="scientific">Lysinibacillus capsici</name>
    <dbReference type="NCBI Taxonomy" id="2115968"/>
    <lineage>
        <taxon>Bacteria</taxon>
        <taxon>Bacillati</taxon>
        <taxon>Bacillota</taxon>
        <taxon>Bacilli</taxon>
        <taxon>Bacillales</taxon>
        <taxon>Bacillaceae</taxon>
        <taxon>Lysinibacillus</taxon>
    </lineage>
</organism>
<dbReference type="Pfam" id="PF06527">
    <property type="entry name" value="TniQ"/>
    <property type="match status" value="1"/>
</dbReference>
<name>A0ABY8KBI2_9BACI</name>
<dbReference type="EMBL" id="CP122283">
    <property type="protein sequence ID" value="WGF36864.1"/>
    <property type="molecule type" value="Genomic_DNA"/>
</dbReference>
<dbReference type="InterPro" id="IPR009492">
    <property type="entry name" value="TniQ"/>
</dbReference>
<dbReference type="Proteomes" id="UP001244564">
    <property type="component" value="Chromosome"/>
</dbReference>
<evidence type="ECO:0000259" key="1">
    <source>
        <dbReference type="Pfam" id="PF06527"/>
    </source>
</evidence>
<reference evidence="2 3" key="1">
    <citation type="submission" date="2023-04" db="EMBL/GenBank/DDBJ databases">
        <title>Genomic of Lysinibacillus capsici TSBLM.</title>
        <authorList>
            <person name="Hu X.S."/>
            <person name="Yu C.H."/>
        </authorList>
    </citation>
    <scope>NUCLEOTIDE SEQUENCE [LARGE SCALE GENOMIC DNA]</scope>
    <source>
        <strain evidence="2 3">TSBLM</strain>
    </source>
</reference>
<accession>A0ABY8KBI2</accession>
<evidence type="ECO:0000313" key="2">
    <source>
        <dbReference type="EMBL" id="WGF36864.1"/>
    </source>
</evidence>
<keyword evidence="3" id="KW-1185">Reference proteome</keyword>
<feature type="domain" description="TniQ" evidence="1">
    <location>
        <begin position="13"/>
        <end position="146"/>
    </location>
</feature>